<feature type="transmembrane region" description="Helical" evidence="1">
    <location>
        <begin position="43"/>
        <end position="65"/>
    </location>
</feature>
<reference evidence="2 3" key="1">
    <citation type="journal article" date="2014" name="Genome Biol. Evol.">
        <title>Molecular evolution of the substrate utilization strategies and putative virulence factors in mosquito-associated Spiroplasma species.</title>
        <authorList>
            <person name="Chang T.H."/>
            <person name="Lo W.S."/>
            <person name="Ku C."/>
            <person name="Chen L.L."/>
            <person name="Kuo C.H."/>
        </authorList>
    </citation>
    <scope>NUCLEOTIDE SEQUENCE [LARGE SCALE GENOMIC DNA]</scope>
    <source>
        <strain evidence="2">Ar-1343</strain>
    </source>
</reference>
<evidence type="ECO:0000313" key="2">
    <source>
        <dbReference type="EMBL" id="AHI53850.1"/>
    </source>
</evidence>
<keyword evidence="1" id="KW-1133">Transmembrane helix</keyword>
<keyword evidence="1" id="KW-0812">Transmembrane</keyword>
<protein>
    <submittedName>
        <fullName evidence="2">Uncharacterized protein</fullName>
    </submittedName>
</protein>
<name>W6AAH9_9MOLU</name>
<accession>W6AAH9</accession>
<dbReference type="HOGENOM" id="CLU_1276959_0_0_14"/>
<evidence type="ECO:0000313" key="3">
    <source>
        <dbReference type="Proteomes" id="UP000019265"/>
    </source>
</evidence>
<dbReference type="PATRIC" id="fig|1276257.3.peg.454"/>
<dbReference type="AlphaFoldDB" id="W6AAH9"/>
<feature type="transmembrane region" description="Helical" evidence="1">
    <location>
        <begin position="172"/>
        <end position="188"/>
    </location>
</feature>
<proteinExistence type="predicted"/>
<dbReference type="Proteomes" id="UP000019265">
    <property type="component" value="Chromosome"/>
</dbReference>
<gene>
    <name evidence="2" type="ORF">SSABA_v1c04430</name>
</gene>
<dbReference type="EMBL" id="CP006934">
    <property type="protein sequence ID" value="AHI53850.1"/>
    <property type="molecule type" value="Genomic_DNA"/>
</dbReference>
<organism evidence="2 3">
    <name type="scientific">Spiroplasma sabaudiense Ar-1343</name>
    <dbReference type="NCBI Taxonomy" id="1276257"/>
    <lineage>
        <taxon>Bacteria</taxon>
        <taxon>Bacillati</taxon>
        <taxon>Mycoplasmatota</taxon>
        <taxon>Mollicutes</taxon>
        <taxon>Entomoplasmatales</taxon>
        <taxon>Spiroplasmataceae</taxon>
        <taxon>Spiroplasma</taxon>
    </lineage>
</organism>
<keyword evidence="1" id="KW-0472">Membrane</keyword>
<dbReference type="KEGG" id="ssab:SSABA_v1c04430"/>
<sequence length="216" mass="25597">MNILALISFIFGFASDINSQNELDFILSDLWIKNSFENTNFWILFIKSIYDILKTLILWGFIIIIEEKIASFKTKTCSNQPKIIETKGVLKEFFKIIAMESRFWGVKMVKIDSQNQDSRVIIKQNFLLESAESLFKSINPFGIFNVFVISLIAQNLEINFLQMVLSLFKFNWIIYFLVFTMIFLNLIGRWSDFLFKNWEIDYSKLKNFKRAKIQVR</sequence>
<keyword evidence="3" id="KW-1185">Reference proteome</keyword>
<evidence type="ECO:0000256" key="1">
    <source>
        <dbReference type="SAM" id="Phobius"/>
    </source>
</evidence>